<feature type="repeat" description="TPR" evidence="3">
    <location>
        <begin position="93"/>
        <end position="126"/>
    </location>
</feature>
<feature type="transmembrane region" description="Helical" evidence="5">
    <location>
        <begin position="208"/>
        <end position="227"/>
    </location>
</feature>
<evidence type="ECO:0000313" key="7">
    <source>
        <dbReference type="Proteomes" id="UP000824229"/>
    </source>
</evidence>
<dbReference type="InterPro" id="IPR019734">
    <property type="entry name" value="TPR_rpt"/>
</dbReference>
<accession>A0A9E2KB42</accession>
<feature type="non-terminal residue" evidence="6">
    <location>
        <position position="1"/>
    </location>
</feature>
<feature type="coiled-coil region" evidence="4">
    <location>
        <begin position="264"/>
        <end position="291"/>
    </location>
</feature>
<keyword evidence="4" id="KW-0175">Coiled coil</keyword>
<dbReference type="Proteomes" id="UP000824229">
    <property type="component" value="Unassembled WGS sequence"/>
</dbReference>
<keyword evidence="1" id="KW-0677">Repeat</keyword>
<dbReference type="PANTHER" id="PTHR44858">
    <property type="entry name" value="TETRATRICOPEPTIDE REPEAT PROTEIN 6"/>
    <property type="match status" value="1"/>
</dbReference>
<keyword evidence="5" id="KW-0472">Membrane</keyword>
<keyword evidence="5" id="KW-0812">Transmembrane</keyword>
<dbReference type="PROSITE" id="PS50005">
    <property type="entry name" value="TPR"/>
    <property type="match status" value="2"/>
</dbReference>
<dbReference type="Pfam" id="PF13181">
    <property type="entry name" value="TPR_8"/>
    <property type="match status" value="1"/>
</dbReference>
<gene>
    <name evidence="6" type="ORF">H9872_02965</name>
</gene>
<reference evidence="6" key="2">
    <citation type="submission" date="2021-04" db="EMBL/GenBank/DDBJ databases">
        <authorList>
            <person name="Gilroy R."/>
        </authorList>
    </citation>
    <scope>NUCLEOTIDE SEQUENCE</scope>
    <source>
        <strain evidence="6">B5-657</strain>
    </source>
</reference>
<evidence type="ECO:0000256" key="5">
    <source>
        <dbReference type="SAM" id="Phobius"/>
    </source>
</evidence>
<dbReference type="Pfam" id="PF13174">
    <property type="entry name" value="TPR_6"/>
    <property type="match status" value="1"/>
</dbReference>
<dbReference type="EMBL" id="JAHLFQ010000057">
    <property type="protein sequence ID" value="MBU3803708.1"/>
    <property type="molecule type" value="Genomic_DNA"/>
</dbReference>
<protein>
    <submittedName>
        <fullName evidence="6">Tetratricopeptide repeat protein</fullName>
    </submittedName>
</protein>
<keyword evidence="2 3" id="KW-0802">TPR repeat</keyword>
<name>A0A9E2KB42_9FIRM</name>
<dbReference type="InterPro" id="IPR050498">
    <property type="entry name" value="Ycf3"/>
</dbReference>
<dbReference type="AlphaFoldDB" id="A0A9E2KB42"/>
<evidence type="ECO:0000256" key="3">
    <source>
        <dbReference type="PROSITE-ProRule" id="PRU00339"/>
    </source>
</evidence>
<organism evidence="6 7">
    <name type="scientific">Candidatus Cellulosilyticum pullistercoris</name>
    <dbReference type="NCBI Taxonomy" id="2838521"/>
    <lineage>
        <taxon>Bacteria</taxon>
        <taxon>Bacillati</taxon>
        <taxon>Bacillota</taxon>
        <taxon>Clostridia</taxon>
        <taxon>Lachnospirales</taxon>
        <taxon>Cellulosilyticaceae</taxon>
        <taxon>Cellulosilyticum</taxon>
    </lineage>
</organism>
<sequence>HKSSFYYNKGYEAALTRNLTLAIKYLNKALVLNKYHIEARNLLGLIYFEIGEVGAALKEWIISQSLMKEDNLASYYINQISKKQKILSNYKEAITLYNKALGYLKQKNVDMAIIRLKKAISIHPQLVEARVLLGLSYMYQKKFHKANEHIKRALAIDGGNEKGLLYFKEMEEEDTKSIAPYEIEYHTKAVKEVRTSRVMDRGRMFRRCLLYFLLGAVGMLLIERYLILPNEIKAYHMETSRLKESETVLTQKIQTLTTEYGIKVAELESSKNKLENEVISYENQLSEFVQKEKIADAKNLINEGDYVEAAQMLYNVASTQLDTVSKDQFKQLKEVAYPKAIENLYHEGISLYNQDRLIEASTKFESILLYEPEESMASKSLYYIGCIYERNKDLENAKRYFEKIIADYSETQEARKASSKLEKITSNS</sequence>
<evidence type="ECO:0000256" key="1">
    <source>
        <dbReference type="ARBA" id="ARBA00022737"/>
    </source>
</evidence>
<dbReference type="SMART" id="SM00028">
    <property type="entry name" value="TPR"/>
    <property type="match status" value="5"/>
</dbReference>
<feature type="repeat" description="TPR" evidence="3">
    <location>
        <begin position="127"/>
        <end position="160"/>
    </location>
</feature>
<dbReference type="Gene3D" id="1.25.40.10">
    <property type="entry name" value="Tetratricopeptide repeat domain"/>
    <property type="match status" value="3"/>
</dbReference>
<evidence type="ECO:0000256" key="4">
    <source>
        <dbReference type="SAM" id="Coils"/>
    </source>
</evidence>
<dbReference type="InterPro" id="IPR011990">
    <property type="entry name" value="TPR-like_helical_dom_sf"/>
</dbReference>
<reference evidence="6" key="1">
    <citation type="journal article" date="2021" name="PeerJ">
        <title>Extensive microbial diversity within the chicken gut microbiome revealed by metagenomics and culture.</title>
        <authorList>
            <person name="Gilroy R."/>
            <person name="Ravi A."/>
            <person name="Getino M."/>
            <person name="Pursley I."/>
            <person name="Horton D.L."/>
            <person name="Alikhan N.F."/>
            <person name="Baker D."/>
            <person name="Gharbi K."/>
            <person name="Hall N."/>
            <person name="Watson M."/>
            <person name="Adriaenssens E.M."/>
            <person name="Foster-Nyarko E."/>
            <person name="Jarju S."/>
            <person name="Secka A."/>
            <person name="Antonio M."/>
            <person name="Oren A."/>
            <person name="Chaudhuri R.R."/>
            <person name="La Ragione R."/>
            <person name="Hildebrand F."/>
            <person name="Pallen M.J."/>
        </authorList>
    </citation>
    <scope>NUCLEOTIDE SEQUENCE</scope>
    <source>
        <strain evidence="6">B5-657</strain>
    </source>
</reference>
<proteinExistence type="predicted"/>
<dbReference type="PANTHER" id="PTHR44858:SF1">
    <property type="entry name" value="UDP-N-ACETYLGLUCOSAMINE--PEPTIDE N-ACETYLGLUCOSAMINYLTRANSFERASE SPINDLY-RELATED"/>
    <property type="match status" value="1"/>
</dbReference>
<evidence type="ECO:0000256" key="2">
    <source>
        <dbReference type="ARBA" id="ARBA00022803"/>
    </source>
</evidence>
<evidence type="ECO:0000313" key="6">
    <source>
        <dbReference type="EMBL" id="MBU3803708.1"/>
    </source>
</evidence>
<keyword evidence="5" id="KW-1133">Transmembrane helix</keyword>
<dbReference type="SUPFAM" id="SSF48452">
    <property type="entry name" value="TPR-like"/>
    <property type="match status" value="2"/>
</dbReference>
<comment type="caution">
    <text evidence="6">The sequence shown here is derived from an EMBL/GenBank/DDBJ whole genome shotgun (WGS) entry which is preliminary data.</text>
</comment>